<dbReference type="Gene3D" id="3.90.79.10">
    <property type="entry name" value="Nucleoside Triphosphate Pyrophosphohydrolase"/>
    <property type="match status" value="1"/>
</dbReference>
<evidence type="ECO:0000256" key="5">
    <source>
        <dbReference type="ARBA" id="ARBA00022723"/>
    </source>
</evidence>
<evidence type="ECO:0000256" key="11">
    <source>
        <dbReference type="ARBA" id="ARBA00038905"/>
    </source>
</evidence>
<evidence type="ECO:0000256" key="6">
    <source>
        <dbReference type="ARBA" id="ARBA00022763"/>
    </source>
</evidence>
<dbReference type="PANTHER" id="PTHR47707">
    <property type="entry name" value="8-OXO-DGTP DIPHOSPHATASE"/>
    <property type="match status" value="1"/>
</dbReference>
<dbReference type="InterPro" id="IPR015797">
    <property type="entry name" value="NUDIX_hydrolase-like_dom_sf"/>
</dbReference>
<keyword evidence="3" id="KW-0515">Mutator protein</keyword>
<evidence type="ECO:0000256" key="10">
    <source>
        <dbReference type="ARBA" id="ARBA00035861"/>
    </source>
</evidence>
<dbReference type="GO" id="GO:0016787">
    <property type="term" value="F:hydrolase activity"/>
    <property type="evidence" value="ECO:0007669"/>
    <property type="project" value="UniProtKB-KW"/>
</dbReference>
<keyword evidence="4" id="KW-0235">DNA replication</keyword>
<evidence type="ECO:0000256" key="7">
    <source>
        <dbReference type="ARBA" id="ARBA00022801"/>
    </source>
</evidence>
<comment type="caution">
    <text evidence="14">The sequence shown here is derived from an EMBL/GenBank/DDBJ whole genome shotgun (WGS) entry which is preliminary data.</text>
</comment>
<evidence type="ECO:0000313" key="15">
    <source>
        <dbReference type="Proteomes" id="UP001290455"/>
    </source>
</evidence>
<evidence type="ECO:0000256" key="3">
    <source>
        <dbReference type="ARBA" id="ARBA00022457"/>
    </source>
</evidence>
<dbReference type="EMBL" id="JAXOFX010000019">
    <property type="protein sequence ID" value="MDZ5474014.1"/>
    <property type="molecule type" value="Genomic_DNA"/>
</dbReference>
<dbReference type="PRINTS" id="PR00502">
    <property type="entry name" value="NUDIXFAMILY"/>
</dbReference>
<dbReference type="PANTHER" id="PTHR47707:SF1">
    <property type="entry name" value="NUDIX HYDROLASE FAMILY PROTEIN"/>
    <property type="match status" value="1"/>
</dbReference>
<comment type="catalytic activity">
    <reaction evidence="10">
        <text>8-oxo-dGTP + H2O = 8-oxo-dGMP + diphosphate + H(+)</text>
        <dbReference type="Rhea" id="RHEA:31575"/>
        <dbReference type="ChEBI" id="CHEBI:15377"/>
        <dbReference type="ChEBI" id="CHEBI:15378"/>
        <dbReference type="ChEBI" id="CHEBI:33019"/>
        <dbReference type="ChEBI" id="CHEBI:63224"/>
        <dbReference type="ChEBI" id="CHEBI:77896"/>
        <dbReference type="EC" id="3.6.1.55"/>
    </reaction>
</comment>
<dbReference type="Pfam" id="PF00293">
    <property type="entry name" value="NUDIX"/>
    <property type="match status" value="1"/>
</dbReference>
<keyword evidence="8" id="KW-0460">Magnesium</keyword>
<name>A0ABU5J3M1_9BACI</name>
<reference evidence="14 15" key="1">
    <citation type="submission" date="2023-11" db="EMBL/GenBank/DDBJ databases">
        <title>Bacillus jintuensis, isolated from a mudflat on the Beibu Gulf coast.</title>
        <authorList>
            <person name="Li M."/>
        </authorList>
    </citation>
    <scope>NUCLEOTIDE SEQUENCE [LARGE SCALE GENOMIC DNA]</scope>
    <source>
        <strain evidence="14 15">31A1R</strain>
    </source>
</reference>
<keyword evidence="7 12" id="KW-0378">Hydrolase</keyword>
<dbReference type="InterPro" id="IPR000086">
    <property type="entry name" value="NUDIX_hydrolase_dom"/>
</dbReference>
<sequence>MKTIKVVGAVITYERGEILCALRSPKMSSPNVWEFPGGKIEKGESPEEALIREIQEELGCAIKVYEQIEDSKFAKEKFIINLLTYKAEIVQGEPRAKEHQELKWVTKQELSRLDWAPADLPTVKKIVDNW</sequence>
<dbReference type="InterPro" id="IPR047127">
    <property type="entry name" value="MutT-like"/>
</dbReference>
<dbReference type="CDD" id="cd03425">
    <property type="entry name" value="NUDIX_MutT_NudA_like"/>
    <property type="match status" value="1"/>
</dbReference>
<evidence type="ECO:0000256" key="2">
    <source>
        <dbReference type="ARBA" id="ARBA00005582"/>
    </source>
</evidence>
<dbReference type="PROSITE" id="PS51462">
    <property type="entry name" value="NUDIX"/>
    <property type="match status" value="1"/>
</dbReference>
<keyword evidence="9" id="KW-0234">DNA repair</keyword>
<feature type="domain" description="Nudix hydrolase" evidence="13">
    <location>
        <begin position="1"/>
        <end position="127"/>
    </location>
</feature>
<dbReference type="PROSITE" id="PS00893">
    <property type="entry name" value="NUDIX_BOX"/>
    <property type="match status" value="1"/>
</dbReference>
<dbReference type="RefSeq" id="WP_322448309.1">
    <property type="nucleotide sequence ID" value="NZ_JAXOFX010000019.1"/>
</dbReference>
<evidence type="ECO:0000256" key="9">
    <source>
        <dbReference type="ARBA" id="ARBA00023204"/>
    </source>
</evidence>
<evidence type="ECO:0000256" key="1">
    <source>
        <dbReference type="ARBA" id="ARBA00001946"/>
    </source>
</evidence>
<keyword evidence="6" id="KW-0227">DNA damage</keyword>
<comment type="cofactor">
    <cofactor evidence="1">
        <name>Mg(2+)</name>
        <dbReference type="ChEBI" id="CHEBI:18420"/>
    </cofactor>
</comment>
<dbReference type="SUPFAM" id="SSF55811">
    <property type="entry name" value="Nudix"/>
    <property type="match status" value="1"/>
</dbReference>
<keyword evidence="5" id="KW-0479">Metal-binding</keyword>
<comment type="similarity">
    <text evidence="2 12">Belongs to the Nudix hydrolase family.</text>
</comment>
<dbReference type="InterPro" id="IPR020084">
    <property type="entry name" value="NUDIX_hydrolase_CS"/>
</dbReference>
<evidence type="ECO:0000256" key="8">
    <source>
        <dbReference type="ARBA" id="ARBA00022842"/>
    </source>
</evidence>
<proteinExistence type="inferred from homology"/>
<gene>
    <name evidence="14" type="ORF">SM124_20030</name>
</gene>
<accession>A0ABU5J3M1</accession>
<evidence type="ECO:0000256" key="4">
    <source>
        <dbReference type="ARBA" id="ARBA00022705"/>
    </source>
</evidence>
<protein>
    <recommendedName>
        <fullName evidence="11">8-oxo-dGTP diphosphatase</fullName>
        <ecNumber evidence="11">3.6.1.55</ecNumber>
    </recommendedName>
</protein>
<evidence type="ECO:0000256" key="12">
    <source>
        <dbReference type="RuleBase" id="RU003476"/>
    </source>
</evidence>
<dbReference type="EC" id="3.6.1.55" evidence="11"/>
<evidence type="ECO:0000259" key="13">
    <source>
        <dbReference type="PROSITE" id="PS51462"/>
    </source>
</evidence>
<evidence type="ECO:0000313" key="14">
    <source>
        <dbReference type="EMBL" id="MDZ5474014.1"/>
    </source>
</evidence>
<dbReference type="Proteomes" id="UP001290455">
    <property type="component" value="Unassembled WGS sequence"/>
</dbReference>
<organism evidence="14 15">
    <name type="scientific">Robertmurraya mangrovi</name>
    <dbReference type="NCBI Taxonomy" id="3098077"/>
    <lineage>
        <taxon>Bacteria</taxon>
        <taxon>Bacillati</taxon>
        <taxon>Bacillota</taxon>
        <taxon>Bacilli</taxon>
        <taxon>Bacillales</taxon>
        <taxon>Bacillaceae</taxon>
        <taxon>Robertmurraya</taxon>
    </lineage>
</organism>
<dbReference type="InterPro" id="IPR020476">
    <property type="entry name" value="Nudix_hydrolase"/>
</dbReference>
<keyword evidence="15" id="KW-1185">Reference proteome</keyword>